<name>A0AAE0GRX7_9CHLO</name>
<dbReference type="InterPro" id="IPR039131">
    <property type="entry name" value="NDUFAF1"/>
</dbReference>
<protein>
    <recommendedName>
        <fullName evidence="2">NADH:ubiquinone oxidoreductase intermediate-associated protein 30 domain-containing protein</fullName>
    </recommendedName>
</protein>
<evidence type="ECO:0000313" key="3">
    <source>
        <dbReference type="EMBL" id="KAK3282426.1"/>
    </source>
</evidence>
<keyword evidence="4" id="KW-1185">Reference proteome</keyword>
<dbReference type="PANTHER" id="PTHR13194:SF19">
    <property type="entry name" value="NAD(P)-BINDING ROSSMANN-FOLD SUPERFAMILY PROTEIN"/>
    <property type="match status" value="1"/>
</dbReference>
<proteinExistence type="inferred from homology"/>
<dbReference type="AlphaFoldDB" id="A0AAE0GRX7"/>
<organism evidence="3 4">
    <name type="scientific">Cymbomonas tetramitiformis</name>
    <dbReference type="NCBI Taxonomy" id="36881"/>
    <lineage>
        <taxon>Eukaryota</taxon>
        <taxon>Viridiplantae</taxon>
        <taxon>Chlorophyta</taxon>
        <taxon>Pyramimonadophyceae</taxon>
        <taxon>Pyramimonadales</taxon>
        <taxon>Pyramimonadaceae</taxon>
        <taxon>Cymbomonas</taxon>
    </lineage>
</organism>
<dbReference type="InterPro" id="IPR013857">
    <property type="entry name" value="NADH-UbQ_OxRdtase-assoc_prot30"/>
</dbReference>
<reference evidence="3 4" key="1">
    <citation type="journal article" date="2015" name="Genome Biol. Evol.">
        <title>Comparative Genomics of a Bacterivorous Green Alga Reveals Evolutionary Causalities and Consequences of Phago-Mixotrophic Mode of Nutrition.</title>
        <authorList>
            <person name="Burns J.A."/>
            <person name="Paasch A."/>
            <person name="Narechania A."/>
            <person name="Kim E."/>
        </authorList>
    </citation>
    <scope>NUCLEOTIDE SEQUENCE [LARGE SCALE GENOMIC DNA]</scope>
    <source>
        <strain evidence="3 4">PLY_AMNH</strain>
    </source>
</reference>
<dbReference type="InterPro" id="IPR008979">
    <property type="entry name" value="Galactose-bd-like_sf"/>
</dbReference>
<dbReference type="Proteomes" id="UP001190700">
    <property type="component" value="Unassembled WGS sequence"/>
</dbReference>
<sequence length="350" mass="37570">MNLRIAPLLFAVPHQTLGSRTNGSAYGRVRQVTFKKDRAFVLPVRRTALVRCSTLPKLWGSSTNSDSTMKAALKEAIQKGAPLYNSGDTTGCWRLYSQTAEFLVEGGLATGCAKKRLQGAIEEGRSAGLQGRSSDAAWALRNAFDEILMGSQPTSGAGSSGVRRPGEAWSLLEVGSKDPSVSFDAAGFGPVNDSVMGGRSSCTLQIGRDDLGAPMVVFSGELSSAGGGGFASVRTEPRRWGCEDADGLLVEARGDGRHYKVNIMAEGVQPGVAYRMDFVANGEWGRIKLPFSRFTPSFRGNIVEAPELRGGRMVQMAIMVSKLTDKGMPTPDYRVGNFKLEIKSIKAYKN</sequence>
<dbReference type="GO" id="GO:0051082">
    <property type="term" value="F:unfolded protein binding"/>
    <property type="evidence" value="ECO:0007669"/>
    <property type="project" value="TreeGrafter"/>
</dbReference>
<dbReference type="GO" id="GO:0010257">
    <property type="term" value="P:NADH dehydrogenase complex assembly"/>
    <property type="evidence" value="ECO:0007669"/>
    <property type="project" value="TreeGrafter"/>
</dbReference>
<comment type="caution">
    <text evidence="3">The sequence shown here is derived from an EMBL/GenBank/DDBJ whole genome shotgun (WGS) entry which is preliminary data.</text>
</comment>
<dbReference type="EMBL" id="LGRX02003321">
    <property type="protein sequence ID" value="KAK3282426.1"/>
    <property type="molecule type" value="Genomic_DNA"/>
</dbReference>
<dbReference type="SUPFAM" id="SSF49785">
    <property type="entry name" value="Galactose-binding domain-like"/>
    <property type="match status" value="1"/>
</dbReference>
<feature type="domain" description="NADH:ubiquinone oxidoreductase intermediate-associated protein 30" evidence="2">
    <location>
        <begin position="189"/>
        <end position="342"/>
    </location>
</feature>
<dbReference type="PANTHER" id="PTHR13194">
    <property type="entry name" value="COMPLEX I INTERMEDIATE-ASSOCIATED PROTEIN 30"/>
    <property type="match status" value="1"/>
</dbReference>
<evidence type="ECO:0000256" key="1">
    <source>
        <dbReference type="ARBA" id="ARBA00007884"/>
    </source>
</evidence>
<evidence type="ECO:0000313" key="4">
    <source>
        <dbReference type="Proteomes" id="UP001190700"/>
    </source>
</evidence>
<comment type="similarity">
    <text evidence="1">Belongs to the CIA30 family.</text>
</comment>
<accession>A0AAE0GRX7</accession>
<dbReference type="Pfam" id="PF08547">
    <property type="entry name" value="CIA30"/>
    <property type="match status" value="1"/>
</dbReference>
<gene>
    <name evidence="3" type="ORF">CYMTET_9837</name>
</gene>
<evidence type="ECO:0000259" key="2">
    <source>
        <dbReference type="Pfam" id="PF08547"/>
    </source>
</evidence>